<name>A0A382GQ32_9ZZZZ</name>
<dbReference type="AlphaFoldDB" id="A0A382GQ32"/>
<protein>
    <submittedName>
        <fullName evidence="1">Uncharacterized protein</fullName>
    </submittedName>
</protein>
<sequence>MNFATSVEKLIHQIQPTMNINKITFILVSSAKSQSL</sequence>
<reference evidence="1" key="1">
    <citation type="submission" date="2018-05" db="EMBL/GenBank/DDBJ databases">
        <authorList>
            <person name="Lanie J.A."/>
            <person name="Ng W.-L."/>
            <person name="Kazmierczak K.M."/>
            <person name="Andrzejewski T.M."/>
            <person name="Davidsen T.M."/>
            <person name="Wayne K.J."/>
            <person name="Tettelin H."/>
            <person name="Glass J.I."/>
            <person name="Rusch D."/>
            <person name="Podicherti R."/>
            <person name="Tsui H.-C.T."/>
            <person name="Winkler M.E."/>
        </authorList>
    </citation>
    <scope>NUCLEOTIDE SEQUENCE</scope>
</reference>
<evidence type="ECO:0000313" key="1">
    <source>
        <dbReference type="EMBL" id="SVB77240.1"/>
    </source>
</evidence>
<organism evidence="1">
    <name type="scientific">marine metagenome</name>
    <dbReference type="NCBI Taxonomy" id="408172"/>
    <lineage>
        <taxon>unclassified sequences</taxon>
        <taxon>metagenomes</taxon>
        <taxon>ecological metagenomes</taxon>
    </lineage>
</organism>
<accession>A0A382GQ32</accession>
<dbReference type="EMBL" id="UINC01056790">
    <property type="protein sequence ID" value="SVB77240.1"/>
    <property type="molecule type" value="Genomic_DNA"/>
</dbReference>
<proteinExistence type="predicted"/>
<gene>
    <name evidence="1" type="ORF">METZ01_LOCUS230094</name>
</gene>